<organism evidence="2 3">
    <name type="scientific">Colwellia psychrerythraea</name>
    <name type="common">Vibrio psychroerythus</name>
    <dbReference type="NCBI Taxonomy" id="28229"/>
    <lineage>
        <taxon>Bacteria</taxon>
        <taxon>Pseudomonadati</taxon>
        <taxon>Pseudomonadota</taxon>
        <taxon>Gammaproteobacteria</taxon>
        <taxon>Alteromonadales</taxon>
        <taxon>Colwelliaceae</taxon>
        <taxon>Colwellia</taxon>
    </lineage>
</organism>
<dbReference type="PATRIC" id="fig|28229.4.peg.1983"/>
<dbReference type="EMBL" id="JQED01000017">
    <property type="protein sequence ID" value="KGJ92691.1"/>
    <property type="molecule type" value="Genomic_DNA"/>
</dbReference>
<dbReference type="PANTHER" id="PTHR23308">
    <property type="entry name" value="NUCLEAR INHIBITOR OF PROTEIN PHOSPHATASE-1"/>
    <property type="match status" value="1"/>
</dbReference>
<dbReference type="InterPro" id="IPR000253">
    <property type="entry name" value="FHA_dom"/>
</dbReference>
<dbReference type="InterPro" id="IPR008984">
    <property type="entry name" value="SMAD_FHA_dom_sf"/>
</dbReference>
<evidence type="ECO:0000313" key="3">
    <source>
        <dbReference type="Proteomes" id="UP000029843"/>
    </source>
</evidence>
<dbReference type="CDD" id="cd00060">
    <property type="entry name" value="FHA"/>
    <property type="match status" value="1"/>
</dbReference>
<dbReference type="AlphaFoldDB" id="A0A099KQE1"/>
<proteinExistence type="predicted"/>
<evidence type="ECO:0000259" key="1">
    <source>
        <dbReference type="PROSITE" id="PS50006"/>
    </source>
</evidence>
<protein>
    <submittedName>
        <fullName evidence="2">FHA domain containing protein</fullName>
    </submittedName>
</protein>
<dbReference type="RefSeq" id="WP_052056472.1">
    <property type="nucleotide sequence ID" value="NZ_JQED01000017.1"/>
</dbReference>
<accession>A0A099KQE1</accession>
<dbReference type="InterPro" id="IPR050923">
    <property type="entry name" value="Cell_Proc_Reg/RNA_Proc"/>
</dbReference>
<gene>
    <name evidence="2" type="ORF">ND2E_2939</name>
</gene>
<dbReference type="Gene3D" id="2.60.200.20">
    <property type="match status" value="1"/>
</dbReference>
<dbReference type="PROSITE" id="PS50006">
    <property type="entry name" value="FHA_DOMAIN"/>
    <property type="match status" value="1"/>
</dbReference>
<name>A0A099KQE1_COLPS</name>
<dbReference type="SMART" id="SM00240">
    <property type="entry name" value="FHA"/>
    <property type="match status" value="1"/>
</dbReference>
<evidence type="ECO:0000313" key="2">
    <source>
        <dbReference type="EMBL" id="KGJ92691.1"/>
    </source>
</evidence>
<sequence length="346" mass="40028">MAYLFNHQSQTRCYLYAYHNFGRFAYSVDTLITNPRISKMHAVIEWQNQQWFIRDLSSNGTWLNKKKLTKQQPKLLNVGDEIRFSNDDEIVFTVGELNPPSVKLIPYSESIQELRGNPKEAISLQPYHLLPNEKAPEIALILNQITGQWRIEYINEPQLEPRLLCEHDLVEFDNQRWQFQLSHLADSTEIQAKPQLNIDNIHCLFELSLDEEITKLTVKSAQGSIDLQSRSHHYLTLNLARYRVADAEKGMPIAEQGWINTDCLLRDLGVDMSYLNIQIHRSRKQFTELLTNVINAEDLIERQLRRVRFGCPSFKIYKGQKLECSLSPDSGSLVQTSIAPTNKVVS</sequence>
<dbReference type="SUPFAM" id="SSF49879">
    <property type="entry name" value="SMAD/FHA domain"/>
    <property type="match status" value="1"/>
</dbReference>
<comment type="caution">
    <text evidence="2">The sequence shown here is derived from an EMBL/GenBank/DDBJ whole genome shotgun (WGS) entry which is preliminary data.</text>
</comment>
<reference evidence="2 3" key="1">
    <citation type="submission" date="2014-08" db="EMBL/GenBank/DDBJ databases">
        <title>Genomic and Phenotypic Diversity of Colwellia psychrerythraea strains from Disparate Marine Basins.</title>
        <authorList>
            <person name="Techtmann S.M."/>
            <person name="Stelling S.C."/>
            <person name="Utturkar S.M."/>
            <person name="Alshibli N."/>
            <person name="Harris A."/>
            <person name="Brown S.D."/>
            <person name="Hazen T.C."/>
        </authorList>
    </citation>
    <scope>NUCLEOTIDE SEQUENCE [LARGE SCALE GENOMIC DNA]</scope>
    <source>
        <strain evidence="2 3">ND2E</strain>
    </source>
</reference>
<feature type="domain" description="FHA" evidence="1">
    <location>
        <begin position="19"/>
        <end position="68"/>
    </location>
</feature>
<dbReference type="Pfam" id="PF00498">
    <property type="entry name" value="FHA"/>
    <property type="match status" value="1"/>
</dbReference>
<dbReference type="Proteomes" id="UP000029843">
    <property type="component" value="Unassembled WGS sequence"/>
</dbReference>
<dbReference type="OrthoDB" id="273564at2"/>